<keyword evidence="4" id="KW-1185">Reference proteome</keyword>
<evidence type="ECO:0000259" key="2">
    <source>
        <dbReference type="Pfam" id="PF18962"/>
    </source>
</evidence>
<dbReference type="PANTHER" id="PTHR42754:SF1">
    <property type="entry name" value="LIPOPROTEIN"/>
    <property type="match status" value="1"/>
</dbReference>
<sequence length="837" mass="86070">MKHQFTSFLILVLLAFSSLAGLQAQVLDPTFQPTVLKASYIGGLQTGVQVLAVQPDGKILVAGGFDFANGVLASKIQRLNADGTNDGTFNPGGMGANGFISAVLVQPDGRIVIAGGFTVYNGTPVSILARLNANGTLDATFAQVPLGETRQLSSLALQPDGKILVGGSNSFTPGAAGALVRLNANGTPDASFNIGAGVPSGLVNAIVVQPDGKIVVGGSFPSFNGQTSRLVRLNPNGSLDAAFSPGTGPNNTVSTLALQPDGKILAGGFFTTYNGQPAPGVTRLLPNGTLDNTFNPGFGPTTATGTASSVLTLRLQSNGNILVGGNFVQFNGSATMRVARLFPSGAVDPNFGLRAGANNFVVALAELASGQILVGGGLTQFDGNAKTGLARLSATGFDDPTFAPLFEPRGTLAQVEPLANGQLLVRGNFTVFNGTPAPGAATDVRRVNANGSLDPSYVVAGTSLLGVQPDGAFFQQVAGPTLRRILPSGAVDNSFLGQPFLPFTSNIRNVLVQPDGRILVFGLFGAYSGTRNGTVRLLPNGNPDASFTPPVGSLFRTYFSPYLQTNGKIVVNYSETSGTVTTTQTVRLNADGTPDATFSFGTGPNAGSTIFNLVQQPNGEFLARGSFTTFDGQATPFGIVRLNANGGLISTLPGLADFYGGLLVQPDGRILAVIASGATTALVRLNSDGSRDNSFAPVVIPGAIFIGDDVLTATVLQPADNKIIVYGSFRSVAGQPRIGLARLTNSIASSIRAAAAALPLEVYPNPTRQHLTVAVPVAATALQATLLDLTGRAVRTWTLPARQAEAQLDLGAVAAGVYVLRIPTAAGTYQQKVAVTR</sequence>
<dbReference type="Gene3D" id="2.80.10.50">
    <property type="match status" value="6"/>
</dbReference>
<dbReference type="NCBIfam" id="TIGR04183">
    <property type="entry name" value="Por_Secre_tail"/>
    <property type="match status" value="1"/>
</dbReference>
<accession>A0ABP7RJP5</accession>
<dbReference type="PANTHER" id="PTHR42754">
    <property type="entry name" value="ENDOGLUCANASE"/>
    <property type="match status" value="1"/>
</dbReference>
<dbReference type="Pfam" id="PF18962">
    <property type="entry name" value="Por_Secre_tail"/>
    <property type="match status" value="1"/>
</dbReference>
<evidence type="ECO:0000256" key="1">
    <source>
        <dbReference type="SAM" id="SignalP"/>
    </source>
</evidence>
<feature type="signal peptide" evidence="1">
    <location>
        <begin position="1"/>
        <end position="24"/>
    </location>
</feature>
<reference evidence="4" key="1">
    <citation type="journal article" date="2019" name="Int. J. Syst. Evol. Microbiol.">
        <title>The Global Catalogue of Microorganisms (GCM) 10K type strain sequencing project: providing services to taxonomists for standard genome sequencing and annotation.</title>
        <authorList>
            <consortium name="The Broad Institute Genomics Platform"/>
            <consortium name="The Broad Institute Genome Sequencing Center for Infectious Disease"/>
            <person name="Wu L."/>
            <person name="Ma J."/>
        </authorList>
    </citation>
    <scope>NUCLEOTIDE SEQUENCE [LARGE SCALE GENOMIC DNA]</scope>
    <source>
        <strain evidence="4">JCM 17224</strain>
    </source>
</reference>
<name>A0ABP7RJP5_9BACT</name>
<dbReference type="Proteomes" id="UP001500567">
    <property type="component" value="Unassembled WGS sequence"/>
</dbReference>
<comment type="caution">
    <text evidence="3">The sequence shown here is derived from an EMBL/GenBank/DDBJ whole genome shotgun (WGS) entry which is preliminary data.</text>
</comment>
<dbReference type="Pfam" id="PF17164">
    <property type="entry name" value="DUF5122"/>
    <property type="match status" value="12"/>
</dbReference>
<evidence type="ECO:0000313" key="4">
    <source>
        <dbReference type="Proteomes" id="UP001500567"/>
    </source>
</evidence>
<dbReference type="RefSeq" id="WP_345071007.1">
    <property type="nucleotide sequence ID" value="NZ_BAABDJ010000003.1"/>
</dbReference>
<dbReference type="NCBIfam" id="TIGR02608">
    <property type="entry name" value="delta_60_rpt"/>
    <property type="match status" value="10"/>
</dbReference>
<dbReference type="InterPro" id="IPR013431">
    <property type="entry name" value="Delta_60_rpt"/>
</dbReference>
<protein>
    <submittedName>
        <fullName evidence="3">Delta-60 repeat domain-containing protein</fullName>
    </submittedName>
</protein>
<proteinExistence type="predicted"/>
<evidence type="ECO:0000313" key="3">
    <source>
        <dbReference type="EMBL" id="GAA3998542.1"/>
    </source>
</evidence>
<dbReference type="EMBL" id="BAABDJ010000003">
    <property type="protein sequence ID" value="GAA3998542.1"/>
    <property type="molecule type" value="Genomic_DNA"/>
</dbReference>
<keyword evidence="1" id="KW-0732">Signal</keyword>
<dbReference type="SUPFAM" id="SSF63829">
    <property type="entry name" value="Calcium-dependent phosphotriesterase"/>
    <property type="match status" value="1"/>
</dbReference>
<dbReference type="SUPFAM" id="SSF69322">
    <property type="entry name" value="Tricorn protease domain 2"/>
    <property type="match status" value="1"/>
</dbReference>
<feature type="chain" id="PRO_5045709586" evidence="1">
    <location>
        <begin position="25"/>
        <end position="837"/>
    </location>
</feature>
<dbReference type="InterPro" id="IPR026444">
    <property type="entry name" value="Secre_tail"/>
</dbReference>
<organism evidence="3 4">
    <name type="scientific">Hymenobacter fastidiosus</name>
    <dbReference type="NCBI Taxonomy" id="486264"/>
    <lineage>
        <taxon>Bacteria</taxon>
        <taxon>Pseudomonadati</taxon>
        <taxon>Bacteroidota</taxon>
        <taxon>Cytophagia</taxon>
        <taxon>Cytophagales</taxon>
        <taxon>Hymenobacteraceae</taxon>
        <taxon>Hymenobacter</taxon>
    </lineage>
</organism>
<feature type="domain" description="Secretion system C-terminal sorting" evidence="2">
    <location>
        <begin position="762"/>
        <end position="835"/>
    </location>
</feature>
<gene>
    <name evidence="3" type="ORF">GCM10022408_06830</name>
</gene>